<evidence type="ECO:0000259" key="1">
    <source>
        <dbReference type="Pfam" id="PF13622"/>
    </source>
</evidence>
<dbReference type="InterPro" id="IPR029069">
    <property type="entry name" value="HotDog_dom_sf"/>
</dbReference>
<sequence length="269" mass="29671">MSVTGGTTTFDRATAVERLAEGRYRARMDRAFWVVRGPNGGYVAAVILRALSDHLAEPHRPPRSLTVHYPRAPREGEVTIETRIERRGRSLATGSARMTQDGEVVALALAAFSPAWNSQHDFVHRSMPTAPPPDATAPLPPFPTDIPIREQFELRPVFGELPFSRAERALVGGWIRCAEPRPLDPALLATLSDAWYPATFPVLSRPATLPTVDLTIHFRAHPLPATTDGWVLARFESTVARDGFVEEDGELWTLEGTLVAQSRQLALLI</sequence>
<dbReference type="Pfam" id="PF20789">
    <property type="entry name" value="4HBT_3C"/>
    <property type="match status" value="1"/>
</dbReference>
<dbReference type="AlphaFoldDB" id="A0A1H6FR00"/>
<accession>A0A1H6FR00</accession>
<dbReference type="Gene3D" id="2.40.160.210">
    <property type="entry name" value="Acyl-CoA thioesterase, double hotdog domain"/>
    <property type="match status" value="1"/>
</dbReference>
<organism evidence="3 4">
    <name type="scientific">Thermoleophilum album</name>
    <dbReference type="NCBI Taxonomy" id="29539"/>
    <lineage>
        <taxon>Bacteria</taxon>
        <taxon>Bacillati</taxon>
        <taxon>Actinomycetota</taxon>
        <taxon>Thermoleophilia</taxon>
        <taxon>Thermoleophilales</taxon>
        <taxon>Thermoleophilaceae</taxon>
        <taxon>Thermoleophilum</taxon>
    </lineage>
</organism>
<dbReference type="PANTHER" id="PTHR38110">
    <property type="entry name" value="CHROMOSOME 23, WHOLE GENOME SHOTGUN SEQUENCE"/>
    <property type="match status" value="1"/>
</dbReference>
<dbReference type="PANTHER" id="PTHR38110:SF1">
    <property type="entry name" value="THIOESTERASE DOMAIN-CONTAINING PROTEIN"/>
    <property type="match status" value="1"/>
</dbReference>
<dbReference type="InterPro" id="IPR049449">
    <property type="entry name" value="TesB_ACOT8-like_N"/>
</dbReference>
<dbReference type="OrthoDB" id="5418286at2"/>
<dbReference type="CDD" id="cd03443">
    <property type="entry name" value="PaaI_thioesterase"/>
    <property type="match status" value="1"/>
</dbReference>
<evidence type="ECO:0000313" key="4">
    <source>
        <dbReference type="Proteomes" id="UP000222056"/>
    </source>
</evidence>
<dbReference type="InterPro" id="IPR049450">
    <property type="entry name" value="ACOT8-like_C"/>
</dbReference>
<dbReference type="Proteomes" id="UP000222056">
    <property type="component" value="Unassembled WGS sequence"/>
</dbReference>
<evidence type="ECO:0000259" key="2">
    <source>
        <dbReference type="Pfam" id="PF20789"/>
    </source>
</evidence>
<dbReference type="Pfam" id="PF13622">
    <property type="entry name" value="4HBT_3"/>
    <property type="match status" value="1"/>
</dbReference>
<evidence type="ECO:0000313" key="3">
    <source>
        <dbReference type="EMBL" id="SEH12772.1"/>
    </source>
</evidence>
<feature type="domain" description="Acyl-CoA thioesterase-like N-terminal HotDog" evidence="1">
    <location>
        <begin position="33"/>
        <end position="112"/>
    </location>
</feature>
<dbReference type="InterPro" id="IPR042171">
    <property type="entry name" value="Acyl-CoA_hotdog"/>
</dbReference>
<dbReference type="SUPFAM" id="SSF54637">
    <property type="entry name" value="Thioesterase/thiol ester dehydrase-isomerase"/>
    <property type="match status" value="2"/>
</dbReference>
<dbReference type="InterPro" id="IPR052389">
    <property type="entry name" value="Sec_Metab_Biosynth-Assoc"/>
</dbReference>
<reference evidence="4" key="1">
    <citation type="submission" date="2016-10" db="EMBL/GenBank/DDBJ databases">
        <authorList>
            <person name="Varghese N."/>
            <person name="Submissions S."/>
        </authorList>
    </citation>
    <scope>NUCLEOTIDE SEQUENCE [LARGE SCALE GENOMIC DNA]</scope>
    <source>
        <strain evidence="4">ATCC 35263</strain>
    </source>
</reference>
<dbReference type="EMBL" id="FNWJ01000001">
    <property type="protein sequence ID" value="SEH12772.1"/>
    <property type="molecule type" value="Genomic_DNA"/>
</dbReference>
<keyword evidence="4" id="KW-1185">Reference proteome</keyword>
<dbReference type="RefSeq" id="WP_093117104.1">
    <property type="nucleotide sequence ID" value="NZ_FNWJ01000001.1"/>
</dbReference>
<feature type="domain" description="Acyl-CoA thioesterase-like C-terminal" evidence="2">
    <location>
        <begin position="137"/>
        <end position="267"/>
    </location>
</feature>
<gene>
    <name evidence="3" type="ORF">SAMN02745716_1199</name>
</gene>
<name>A0A1H6FR00_THEAL</name>
<proteinExistence type="predicted"/>
<dbReference type="STRING" id="29539.SAMN02745716_1199"/>
<protein>
    <submittedName>
        <fullName evidence="3">Acyl-CoA thioesterase</fullName>
    </submittedName>
</protein>